<reference evidence="2 4" key="2">
    <citation type="submission" date="2017-11" db="EMBL/GenBank/DDBJ databases">
        <authorList>
            <person name="Han C.G."/>
        </authorList>
    </citation>
    <scope>NUCLEOTIDE SEQUENCE [LARGE SCALE GENOMIC DNA]</scope>
    <source>
        <strain evidence="2">CFBP3840</strain>
    </source>
</reference>
<dbReference type="Proteomes" id="UP000238095">
    <property type="component" value="Chromosome 1"/>
</dbReference>
<evidence type="ECO:0000313" key="2">
    <source>
        <dbReference type="EMBL" id="SOS41444.1"/>
    </source>
</evidence>
<organism evidence="2 4">
    <name type="scientific">Pseudomonas syringae</name>
    <dbReference type="NCBI Taxonomy" id="317"/>
    <lineage>
        <taxon>Bacteria</taxon>
        <taxon>Pseudomonadati</taxon>
        <taxon>Pseudomonadota</taxon>
        <taxon>Gammaproteobacteria</taxon>
        <taxon>Pseudomonadales</taxon>
        <taxon>Pseudomonadaceae</taxon>
        <taxon>Pseudomonas</taxon>
    </lineage>
</organism>
<protein>
    <submittedName>
        <fullName evidence="2">Uncharacterized protein</fullName>
    </submittedName>
</protein>
<dbReference type="AlphaFoldDB" id="A0A1G9STK1"/>
<evidence type="ECO:0000313" key="3">
    <source>
        <dbReference type="Proteomes" id="UP000183853"/>
    </source>
</evidence>
<dbReference type="EMBL" id="FNHM01000002">
    <property type="protein sequence ID" value="SDM38789.1"/>
    <property type="molecule type" value="Genomic_DNA"/>
</dbReference>
<name>A0A1G9STK1_PSESX</name>
<reference evidence="1 3" key="1">
    <citation type="submission" date="2016-10" db="EMBL/GenBank/DDBJ databases">
        <authorList>
            <person name="Varghese N."/>
            <person name="Submissions S."/>
        </authorList>
    </citation>
    <scope>NUCLEOTIDE SEQUENCE [LARGE SCALE GENOMIC DNA]</scope>
    <source>
        <strain evidence="1 3">BS2122</strain>
    </source>
</reference>
<accession>A0A1G9STK1</accession>
<dbReference type="Proteomes" id="UP000183853">
    <property type="component" value="Unassembled WGS sequence"/>
</dbReference>
<dbReference type="EMBL" id="LT963409">
    <property type="protein sequence ID" value="SOS41444.1"/>
    <property type="molecule type" value="Genomic_DNA"/>
</dbReference>
<evidence type="ECO:0000313" key="4">
    <source>
        <dbReference type="Proteomes" id="UP000238095"/>
    </source>
</evidence>
<evidence type="ECO:0000313" key="1">
    <source>
        <dbReference type="EMBL" id="SDM38789.1"/>
    </source>
</evidence>
<proteinExistence type="predicted"/>
<sequence>MALSDNVLCGAEVASQNIYVLVETTVETIAWQP</sequence>
<gene>
    <name evidence="2" type="ORF">CFBP3840_04422</name>
    <name evidence="1" type="ORF">SAMN05444505_102579</name>
</gene>